<evidence type="ECO:0000256" key="2">
    <source>
        <dbReference type="ARBA" id="ARBA00022692"/>
    </source>
</evidence>
<evidence type="ECO:0000256" key="4">
    <source>
        <dbReference type="ARBA" id="ARBA00023136"/>
    </source>
</evidence>
<feature type="transmembrane region" description="Helical" evidence="6">
    <location>
        <begin position="237"/>
        <end position="256"/>
    </location>
</feature>
<feature type="domain" description="Major facilitator superfamily (MFS) profile" evidence="7">
    <location>
        <begin position="146"/>
        <end position="617"/>
    </location>
</feature>
<feature type="region of interest" description="Disordered" evidence="5">
    <location>
        <begin position="159"/>
        <end position="185"/>
    </location>
</feature>
<keyword evidence="3 6" id="KW-1133">Transmembrane helix</keyword>
<accession>A0ABP0B8N2</accession>
<feature type="transmembrane region" description="Helical" evidence="6">
    <location>
        <begin position="497"/>
        <end position="518"/>
    </location>
</feature>
<dbReference type="InterPro" id="IPR011701">
    <property type="entry name" value="MFS"/>
</dbReference>
<feature type="transmembrane region" description="Helical" evidence="6">
    <location>
        <begin position="325"/>
        <end position="345"/>
    </location>
</feature>
<evidence type="ECO:0000313" key="9">
    <source>
        <dbReference type="Proteomes" id="UP001642406"/>
    </source>
</evidence>
<dbReference type="Proteomes" id="UP001642406">
    <property type="component" value="Unassembled WGS sequence"/>
</dbReference>
<organism evidence="8 9">
    <name type="scientific">Sporothrix bragantina</name>
    <dbReference type="NCBI Taxonomy" id="671064"/>
    <lineage>
        <taxon>Eukaryota</taxon>
        <taxon>Fungi</taxon>
        <taxon>Dikarya</taxon>
        <taxon>Ascomycota</taxon>
        <taxon>Pezizomycotina</taxon>
        <taxon>Sordariomycetes</taxon>
        <taxon>Sordariomycetidae</taxon>
        <taxon>Ophiostomatales</taxon>
        <taxon>Ophiostomataceae</taxon>
        <taxon>Sporothrix</taxon>
    </lineage>
</organism>
<dbReference type="InterPro" id="IPR036259">
    <property type="entry name" value="MFS_trans_sf"/>
</dbReference>
<feature type="transmembrane region" description="Helical" evidence="6">
    <location>
        <begin position="524"/>
        <end position="550"/>
    </location>
</feature>
<feature type="transmembrane region" description="Helical" evidence="6">
    <location>
        <begin position="412"/>
        <end position="433"/>
    </location>
</feature>
<feature type="transmembrane region" description="Helical" evidence="6">
    <location>
        <begin position="66"/>
        <end position="99"/>
    </location>
</feature>
<feature type="transmembrane region" description="Helical" evidence="6">
    <location>
        <begin position="295"/>
        <end position="319"/>
    </location>
</feature>
<proteinExistence type="predicted"/>
<dbReference type="Pfam" id="PF07690">
    <property type="entry name" value="MFS_1"/>
    <property type="match status" value="1"/>
</dbReference>
<dbReference type="EMBL" id="CAWUHC010000016">
    <property type="protein sequence ID" value="CAK7215967.1"/>
    <property type="molecule type" value="Genomic_DNA"/>
</dbReference>
<dbReference type="SUPFAM" id="SSF103473">
    <property type="entry name" value="MFS general substrate transporter"/>
    <property type="match status" value="1"/>
</dbReference>
<feature type="transmembrane region" description="Helical" evidence="6">
    <location>
        <begin position="207"/>
        <end position="225"/>
    </location>
</feature>
<keyword evidence="4 6" id="KW-0472">Membrane</keyword>
<feature type="transmembrane region" description="Helical" evidence="6">
    <location>
        <begin position="453"/>
        <end position="476"/>
    </location>
</feature>
<dbReference type="PANTHER" id="PTHR23502">
    <property type="entry name" value="MAJOR FACILITATOR SUPERFAMILY"/>
    <property type="match status" value="1"/>
</dbReference>
<evidence type="ECO:0000256" key="1">
    <source>
        <dbReference type="ARBA" id="ARBA00004141"/>
    </source>
</evidence>
<evidence type="ECO:0000256" key="6">
    <source>
        <dbReference type="SAM" id="Phobius"/>
    </source>
</evidence>
<feature type="compositionally biased region" description="Low complexity" evidence="5">
    <location>
        <begin position="176"/>
        <end position="185"/>
    </location>
</feature>
<comment type="caution">
    <text evidence="8">The sequence shown here is derived from an EMBL/GenBank/DDBJ whole genome shotgun (WGS) entry which is preliminary data.</text>
</comment>
<protein>
    <recommendedName>
        <fullName evidence="7">Major facilitator superfamily (MFS) profile domain-containing protein</fullName>
    </recommendedName>
</protein>
<evidence type="ECO:0000256" key="5">
    <source>
        <dbReference type="SAM" id="MobiDB-lite"/>
    </source>
</evidence>
<dbReference type="PANTHER" id="PTHR23502:SF164">
    <property type="entry name" value="MAJOR FACILITATOR SUPERFAMILY (MFS) PROFILE DOMAIN-CONTAINING PROTEIN"/>
    <property type="match status" value="1"/>
</dbReference>
<name>A0ABP0B8N2_9PEZI</name>
<evidence type="ECO:0000313" key="8">
    <source>
        <dbReference type="EMBL" id="CAK7215967.1"/>
    </source>
</evidence>
<feature type="transmembrane region" description="Helical" evidence="6">
    <location>
        <begin position="591"/>
        <end position="614"/>
    </location>
</feature>
<keyword evidence="9" id="KW-1185">Reference proteome</keyword>
<evidence type="ECO:0000259" key="7">
    <source>
        <dbReference type="PROSITE" id="PS50850"/>
    </source>
</evidence>
<sequence>MAAETVQKQEAQAISDAVEYGGDISKTTTVLDGTTQMYDGGCLRLIPAPSSHRDDPLNFSTLRKVLAIASLCFFGAIAIAMQQMISGLIPVFMLVYAGLDPHLLDNGGLGAYLANLTMSGGGASGGYPSSGGYPTTGGIVAGAVSLATSATAAAYSYPTDASTSGYPSSGTGGYPSSGTGDSSSSGSSANLLEILSMLPGAQPLDRVNLLVSLPVLLVGVSNYILVPASIAFGRRAVMIFCVVLATLCTAWAGLSTSLNSHIAARCLQAIGTGAVESLIPLIVQDMTFVHQRSRGIGLVWASQAIVSISLGIGSTYIVSNISWRWLYYIGAIITGVSAMCVIAFVPETRWHRTPEALRGEPSIDDMDAAAAAASAGITREGPSAKVRYGLFANGGISFRDGAVAFVEIVKTLVLPIVFYCILVNAVFIGVSLGSSATMSSVLLAAPYNWSISAIGLSVIAPSISSIFVMIVGGWLADVVVKRLAKKNGGKREAEMNLWNLIFPLFCGVFGCLLFGAGGQYVEKLSWMAILAATSILTFAFLTTNVIASVTVVESYPRLAGPVLVNVASFRNIIAFGFTYGIPIWVAKDGYMTIFSIFAGLIAFLSLFLPVFFIFGKRLRKSTGFVNSSIGYSL</sequence>
<keyword evidence="2 6" id="KW-0812">Transmembrane</keyword>
<comment type="subcellular location">
    <subcellularLocation>
        <location evidence="1">Membrane</location>
        <topology evidence="1">Multi-pass membrane protein</topology>
    </subcellularLocation>
</comment>
<dbReference type="PROSITE" id="PS50850">
    <property type="entry name" value="MFS"/>
    <property type="match status" value="1"/>
</dbReference>
<gene>
    <name evidence="8" type="ORF">SBRCBS47491_002671</name>
</gene>
<reference evidence="8 9" key="1">
    <citation type="submission" date="2024-01" db="EMBL/GenBank/DDBJ databases">
        <authorList>
            <person name="Allen C."/>
            <person name="Tagirdzhanova G."/>
        </authorList>
    </citation>
    <scope>NUCLEOTIDE SEQUENCE [LARGE SCALE GENOMIC DNA]</scope>
</reference>
<evidence type="ECO:0000256" key="3">
    <source>
        <dbReference type="ARBA" id="ARBA00022989"/>
    </source>
</evidence>
<dbReference type="Gene3D" id="1.20.1250.20">
    <property type="entry name" value="MFS general substrate transporter like domains"/>
    <property type="match status" value="1"/>
</dbReference>
<dbReference type="InterPro" id="IPR020846">
    <property type="entry name" value="MFS_dom"/>
</dbReference>
<feature type="transmembrane region" description="Helical" evidence="6">
    <location>
        <begin position="562"/>
        <end position="585"/>
    </location>
</feature>
<feature type="compositionally biased region" description="Low complexity" evidence="5">
    <location>
        <begin position="159"/>
        <end position="169"/>
    </location>
</feature>